<gene>
    <name evidence="1" type="ORF">BDA96_04G146700</name>
</gene>
<protein>
    <submittedName>
        <fullName evidence="1">Uncharacterized protein</fullName>
    </submittedName>
</protein>
<proteinExistence type="predicted"/>
<accession>A0A921R3T0</accession>
<sequence>MRLYHLISNTPMSLQRPRCRSSYRAVVQRERECLVQLACLKIKDQNKCSPITRLRTWAIIVRISFQPYEKTYIRFSQSFNS</sequence>
<dbReference type="AlphaFoldDB" id="A0A921R3T0"/>
<dbReference type="Proteomes" id="UP000807115">
    <property type="component" value="Chromosome 4"/>
</dbReference>
<evidence type="ECO:0000313" key="2">
    <source>
        <dbReference type="Proteomes" id="UP000807115"/>
    </source>
</evidence>
<dbReference type="EMBL" id="CM027683">
    <property type="protein sequence ID" value="KAG0532921.1"/>
    <property type="molecule type" value="Genomic_DNA"/>
</dbReference>
<organism evidence="1 2">
    <name type="scientific">Sorghum bicolor</name>
    <name type="common">Sorghum</name>
    <name type="synonym">Sorghum vulgare</name>
    <dbReference type="NCBI Taxonomy" id="4558"/>
    <lineage>
        <taxon>Eukaryota</taxon>
        <taxon>Viridiplantae</taxon>
        <taxon>Streptophyta</taxon>
        <taxon>Embryophyta</taxon>
        <taxon>Tracheophyta</taxon>
        <taxon>Spermatophyta</taxon>
        <taxon>Magnoliopsida</taxon>
        <taxon>Liliopsida</taxon>
        <taxon>Poales</taxon>
        <taxon>Poaceae</taxon>
        <taxon>PACMAD clade</taxon>
        <taxon>Panicoideae</taxon>
        <taxon>Andropogonodae</taxon>
        <taxon>Andropogoneae</taxon>
        <taxon>Sorghinae</taxon>
        <taxon>Sorghum</taxon>
    </lineage>
</organism>
<reference evidence="1" key="1">
    <citation type="journal article" date="2019" name="BMC Genomics">
        <title>A new reference genome for Sorghum bicolor reveals high levels of sequence similarity between sweet and grain genotypes: implications for the genetics of sugar metabolism.</title>
        <authorList>
            <person name="Cooper E.A."/>
            <person name="Brenton Z.W."/>
            <person name="Flinn B.S."/>
            <person name="Jenkins J."/>
            <person name="Shu S."/>
            <person name="Flowers D."/>
            <person name="Luo F."/>
            <person name="Wang Y."/>
            <person name="Xia P."/>
            <person name="Barry K."/>
            <person name="Daum C."/>
            <person name="Lipzen A."/>
            <person name="Yoshinaga Y."/>
            <person name="Schmutz J."/>
            <person name="Saski C."/>
            <person name="Vermerris W."/>
            <person name="Kresovich S."/>
        </authorList>
    </citation>
    <scope>NUCLEOTIDE SEQUENCE</scope>
</reference>
<comment type="caution">
    <text evidence="1">The sequence shown here is derived from an EMBL/GenBank/DDBJ whole genome shotgun (WGS) entry which is preliminary data.</text>
</comment>
<reference evidence="1" key="2">
    <citation type="submission" date="2020-10" db="EMBL/GenBank/DDBJ databases">
        <authorList>
            <person name="Cooper E.A."/>
            <person name="Brenton Z.W."/>
            <person name="Flinn B.S."/>
            <person name="Jenkins J."/>
            <person name="Shu S."/>
            <person name="Flowers D."/>
            <person name="Luo F."/>
            <person name="Wang Y."/>
            <person name="Xia P."/>
            <person name="Barry K."/>
            <person name="Daum C."/>
            <person name="Lipzen A."/>
            <person name="Yoshinaga Y."/>
            <person name="Schmutz J."/>
            <person name="Saski C."/>
            <person name="Vermerris W."/>
            <person name="Kresovich S."/>
        </authorList>
    </citation>
    <scope>NUCLEOTIDE SEQUENCE</scope>
</reference>
<evidence type="ECO:0000313" key="1">
    <source>
        <dbReference type="EMBL" id="KAG0532921.1"/>
    </source>
</evidence>
<name>A0A921R3T0_SORBI</name>